<dbReference type="PANTHER" id="PTHR30624:SF4">
    <property type="entry name" value="METALLOPROTEASE TLDD"/>
    <property type="match status" value="1"/>
</dbReference>
<dbReference type="InterPro" id="IPR036059">
    <property type="entry name" value="TldD/PmbA_sf"/>
</dbReference>
<dbReference type="RefSeq" id="WP_245660530.1">
    <property type="nucleotide sequence ID" value="NZ_JBHSMX010000011.1"/>
</dbReference>
<keyword evidence="4 9" id="KW-0482">Metalloprotease</keyword>
<dbReference type="InterPro" id="IPR051463">
    <property type="entry name" value="Peptidase_U62_metallo"/>
</dbReference>
<evidence type="ECO:0000256" key="3">
    <source>
        <dbReference type="ARBA" id="ARBA00022801"/>
    </source>
</evidence>
<dbReference type="NCBIfam" id="NF008006">
    <property type="entry name" value="PRK10735.1"/>
    <property type="match status" value="1"/>
</dbReference>
<keyword evidence="2" id="KW-0645">Protease</keyword>
<accession>A0ABW0Q8K1</accession>
<dbReference type="InterPro" id="IPR045569">
    <property type="entry name" value="Metalloprtase-TldD/E_C"/>
</dbReference>
<dbReference type="EMBL" id="JBHSMX010000011">
    <property type="protein sequence ID" value="MFC5520477.1"/>
    <property type="molecule type" value="Genomic_DNA"/>
</dbReference>
<proteinExistence type="inferred from homology"/>
<dbReference type="SUPFAM" id="SSF111283">
    <property type="entry name" value="Putative modulator of DNA gyrase, PmbA/TldD"/>
    <property type="match status" value="1"/>
</dbReference>
<evidence type="ECO:0000313" key="10">
    <source>
        <dbReference type="Proteomes" id="UP001596084"/>
    </source>
</evidence>
<dbReference type="PANTHER" id="PTHR30624">
    <property type="entry name" value="UNCHARACTERIZED PROTEIN TLDD AND PMBA"/>
    <property type="match status" value="1"/>
</dbReference>
<keyword evidence="10" id="KW-1185">Reference proteome</keyword>
<reference evidence="10" key="1">
    <citation type="journal article" date="2019" name="Int. J. Syst. Evol. Microbiol.">
        <title>The Global Catalogue of Microorganisms (GCM) 10K type strain sequencing project: providing services to taxonomists for standard genome sequencing and annotation.</title>
        <authorList>
            <consortium name="The Broad Institute Genomics Platform"/>
            <consortium name="The Broad Institute Genome Sequencing Center for Infectious Disease"/>
            <person name="Wu L."/>
            <person name="Ma J."/>
        </authorList>
    </citation>
    <scope>NUCLEOTIDE SEQUENCE [LARGE SCALE GENOMIC DNA]</scope>
    <source>
        <strain evidence="10">CGMCC 4.7277</strain>
    </source>
</reference>
<comment type="caution">
    <text evidence="9">The sequence shown here is derived from an EMBL/GenBank/DDBJ whole genome shotgun (WGS) entry which is preliminary data.</text>
</comment>
<dbReference type="Pfam" id="PF01523">
    <property type="entry name" value="PmbA_TldD_1st"/>
    <property type="match status" value="1"/>
</dbReference>
<dbReference type="EC" id="3.4.24.-" evidence="9"/>
<feature type="compositionally biased region" description="Polar residues" evidence="5">
    <location>
        <begin position="1"/>
        <end position="16"/>
    </location>
</feature>
<name>A0ABW0Q8K1_9BURK</name>
<evidence type="ECO:0000256" key="5">
    <source>
        <dbReference type="SAM" id="MobiDB-lite"/>
    </source>
</evidence>
<evidence type="ECO:0000256" key="4">
    <source>
        <dbReference type="ARBA" id="ARBA00023049"/>
    </source>
</evidence>
<gene>
    <name evidence="9" type="primary">tldD</name>
    <name evidence="9" type="ORF">ACFPP7_06060</name>
</gene>
<keyword evidence="3 9" id="KW-0378">Hydrolase</keyword>
<dbReference type="InterPro" id="IPR002510">
    <property type="entry name" value="Metalloprtase-TldD/E_N"/>
</dbReference>
<evidence type="ECO:0000256" key="2">
    <source>
        <dbReference type="ARBA" id="ARBA00022670"/>
    </source>
</evidence>
<evidence type="ECO:0000313" key="9">
    <source>
        <dbReference type="EMBL" id="MFC5520477.1"/>
    </source>
</evidence>
<feature type="domain" description="Metalloprotease TldD/E C-terminal" evidence="7">
    <location>
        <begin position="273"/>
        <end position="506"/>
    </location>
</feature>
<dbReference type="GO" id="GO:0008237">
    <property type="term" value="F:metallopeptidase activity"/>
    <property type="evidence" value="ECO:0007669"/>
    <property type="project" value="UniProtKB-KW"/>
</dbReference>
<dbReference type="PIRSF" id="PIRSF004919">
    <property type="entry name" value="TldD"/>
    <property type="match status" value="1"/>
</dbReference>
<dbReference type="Gene3D" id="3.30.2290.10">
    <property type="entry name" value="PmbA/TldD superfamily"/>
    <property type="match status" value="1"/>
</dbReference>
<feature type="domain" description="Metalloprotease TldD/E central" evidence="8">
    <location>
        <begin position="157"/>
        <end position="265"/>
    </location>
</feature>
<protein>
    <submittedName>
        <fullName evidence="9">Metalloprotease TldD</fullName>
        <ecNumber evidence="9">3.4.24.-</ecNumber>
    </submittedName>
</protein>
<evidence type="ECO:0000259" key="7">
    <source>
        <dbReference type="Pfam" id="PF19289"/>
    </source>
</evidence>
<dbReference type="Proteomes" id="UP001596084">
    <property type="component" value="Unassembled WGS sequence"/>
</dbReference>
<evidence type="ECO:0000256" key="1">
    <source>
        <dbReference type="ARBA" id="ARBA00005836"/>
    </source>
</evidence>
<feature type="domain" description="Metalloprotease TldD/E N-terminal" evidence="6">
    <location>
        <begin position="66"/>
        <end position="129"/>
    </location>
</feature>
<feature type="region of interest" description="Disordered" evidence="5">
    <location>
        <begin position="1"/>
        <end position="25"/>
    </location>
</feature>
<evidence type="ECO:0000259" key="8">
    <source>
        <dbReference type="Pfam" id="PF19290"/>
    </source>
</evidence>
<dbReference type="Pfam" id="PF19289">
    <property type="entry name" value="PmbA_TldD_3rd"/>
    <property type="match status" value="1"/>
</dbReference>
<dbReference type="InterPro" id="IPR025502">
    <property type="entry name" value="TldD"/>
</dbReference>
<organism evidence="9 10">
    <name type="scientific">Polaromonas jejuensis</name>
    <dbReference type="NCBI Taxonomy" id="457502"/>
    <lineage>
        <taxon>Bacteria</taxon>
        <taxon>Pseudomonadati</taxon>
        <taxon>Pseudomonadota</taxon>
        <taxon>Betaproteobacteria</taxon>
        <taxon>Burkholderiales</taxon>
        <taxon>Comamonadaceae</taxon>
        <taxon>Polaromonas</taxon>
    </lineage>
</organism>
<dbReference type="Pfam" id="PF19290">
    <property type="entry name" value="PmbA_TldD_2nd"/>
    <property type="match status" value="1"/>
</dbReference>
<comment type="similarity">
    <text evidence="1">Belongs to the peptidase U62 family.</text>
</comment>
<sequence>MTSLKSAVASARQTTVGAKPLARPTHESTSQRLVIAQKLLLEPFGLNDAALSRALGEITSYGVDDADLYFQYTRSEGWSLEEGIVKTGSFSIDQGVGVRAVSGEKTAFAYSDDISEASLLDAARTVRSISGAGKAGRVKTPGRKIASSRSLYQELDPIATLGSTAKVKLLEKVEKLAKARDPRIVQVMAGLASEYDVVMVARADGTLAADVRPLVRLSVTVIAEQNGRREVGSGGGGGRLGLAYFDEAQISQYVDDAVNAALTNLDARPAPAGEMTVVLGPGWPGILLHEAIGHGLEGDFNRKGSSAFSGRIGQRVAAKGVTVLDDGTIADRRGSLNVDDEGNASQRNVLIEDGILKGYIQDSLNARLMKVKPTGNGRRESYAHVPMPRMTNTYMLGGDKAPEEIVASMKKGLYATNFGGGQVDITSGKFVFSASEAFWVENGKIQYPVKGATIVGNGPDVLTRITMMGNDMQLDSGVGTCGKEGQSVPVGVGQPTLRIDGLTVGGTA</sequence>
<dbReference type="InterPro" id="IPR035068">
    <property type="entry name" value="TldD/PmbA_N"/>
</dbReference>
<dbReference type="InterPro" id="IPR045570">
    <property type="entry name" value="Metalloprtase-TldD/E_cen_dom"/>
</dbReference>
<evidence type="ECO:0000259" key="6">
    <source>
        <dbReference type="Pfam" id="PF01523"/>
    </source>
</evidence>